<keyword evidence="2" id="KW-0732">Signal</keyword>
<gene>
    <name evidence="3" type="ORF">Q4Q39_05030</name>
</gene>
<evidence type="ECO:0008006" key="5">
    <source>
        <dbReference type="Google" id="ProtNLM"/>
    </source>
</evidence>
<organism evidence="3 4">
    <name type="scientific">Flavivirga amylovorans</name>
    <dbReference type="NCBI Taxonomy" id="870486"/>
    <lineage>
        <taxon>Bacteria</taxon>
        <taxon>Pseudomonadati</taxon>
        <taxon>Bacteroidota</taxon>
        <taxon>Flavobacteriia</taxon>
        <taxon>Flavobacteriales</taxon>
        <taxon>Flavobacteriaceae</taxon>
        <taxon>Flavivirga</taxon>
    </lineage>
</organism>
<reference evidence="3" key="1">
    <citation type="submission" date="2023-07" db="EMBL/GenBank/DDBJ databases">
        <title>Two novel species in the genus Flavivirga.</title>
        <authorList>
            <person name="Kwon K."/>
        </authorList>
    </citation>
    <scope>NUCLEOTIDE SEQUENCE</scope>
    <source>
        <strain evidence="3">KACC 14157</strain>
    </source>
</reference>
<evidence type="ECO:0000256" key="2">
    <source>
        <dbReference type="SAM" id="SignalP"/>
    </source>
</evidence>
<feature type="signal peptide" evidence="2">
    <location>
        <begin position="1"/>
        <end position="33"/>
    </location>
</feature>
<dbReference type="RefSeq" id="WP_303281280.1">
    <property type="nucleotide sequence ID" value="NZ_BAABCZ010000016.1"/>
</dbReference>
<dbReference type="EMBL" id="JAUOEM010000001">
    <property type="protein sequence ID" value="MDO5986766.1"/>
    <property type="molecule type" value="Genomic_DNA"/>
</dbReference>
<dbReference type="Proteomes" id="UP001176891">
    <property type="component" value="Unassembled WGS sequence"/>
</dbReference>
<evidence type="ECO:0000256" key="1">
    <source>
        <dbReference type="SAM" id="Coils"/>
    </source>
</evidence>
<evidence type="ECO:0000313" key="3">
    <source>
        <dbReference type="EMBL" id="MDO5986766.1"/>
    </source>
</evidence>
<feature type="coiled-coil region" evidence="1">
    <location>
        <begin position="409"/>
        <end position="453"/>
    </location>
</feature>
<keyword evidence="1" id="KW-0175">Coiled coil</keyword>
<protein>
    <recommendedName>
        <fullName evidence="5">BZIP transcription factor</fullName>
    </recommendedName>
</protein>
<keyword evidence="4" id="KW-1185">Reference proteome</keyword>
<proteinExistence type="predicted"/>
<accession>A0ABT8WYL5</accession>
<name>A0ABT8WYL5_9FLAO</name>
<comment type="caution">
    <text evidence="3">The sequence shown here is derived from an EMBL/GenBank/DDBJ whole genome shotgun (WGS) entry which is preliminary data.</text>
</comment>
<evidence type="ECO:0000313" key="4">
    <source>
        <dbReference type="Proteomes" id="UP001176891"/>
    </source>
</evidence>
<feature type="chain" id="PRO_5046825945" description="BZIP transcription factor" evidence="2">
    <location>
        <begin position="34"/>
        <end position="453"/>
    </location>
</feature>
<sequence length="453" mass="49657">MKNVSLLTNQVRWASTISLSLLLFLSITSSVNAQTFGQDVYMNHLLRLGGIGGKGLSLHPNAPFEIDNPGIVGGRFKVGTDGRVGIGTNNPQSALDVKGDIASSHKIWSNEAQFSNLTFGNSVSSKITLYKAPGMNDIFGFGISPNQINYHVNTVTSDHVFYATGNNGNGTELIRIKGNGRIGIGTNNPASTLHVNGETRINGLLRAFGGAYLNDKLTVEAPMEVHEMITGNRGARIKFAPLSLDPSAAFLIDEPGIIGGRFMVRTDGNVGIGTSNPNKGKLHVKGSIHVENNVGEQVFHVSPLEQLTFIGKDAYQKWEDMGSNPNNLPYGTDYSLWVSQGIVCEDFAVSMVSQWDDYVFNTDYKLPALEDLENFVKTHKHLPSIPSETEVKQRGYSVHELNRGFLKTIEELTLYTIAQEKKIKNLEAEVAQYKTLQDDVKELKAAMTELKKR</sequence>